<organism evidence="1 2">
    <name type="scientific">Pipistrellus nathusii</name>
    <name type="common">Nathusius' pipistrelle</name>
    <dbReference type="NCBI Taxonomy" id="59473"/>
    <lineage>
        <taxon>Eukaryota</taxon>
        <taxon>Metazoa</taxon>
        <taxon>Chordata</taxon>
        <taxon>Craniata</taxon>
        <taxon>Vertebrata</taxon>
        <taxon>Euteleostomi</taxon>
        <taxon>Mammalia</taxon>
        <taxon>Eutheria</taxon>
        <taxon>Laurasiatheria</taxon>
        <taxon>Chiroptera</taxon>
        <taxon>Yangochiroptera</taxon>
        <taxon>Vespertilionidae</taxon>
        <taxon>Pipistrellus</taxon>
    </lineage>
</organism>
<protein>
    <submittedName>
        <fullName evidence="1">Uncharacterized protein</fullName>
    </submittedName>
</protein>
<proteinExistence type="predicted"/>
<evidence type="ECO:0000313" key="1">
    <source>
        <dbReference type="EMBL" id="CAK6443858.1"/>
    </source>
</evidence>
<sequence length="103" mass="11133">MEGLRTYFLMPLTQELSIYTCPLPFSMTFQLCPAETGPLRASRFLKMGLNGGRPSPVSLTPSPPPPALDACFPATDTQVRCLCVASFSHLVSVFCLPLGKSPL</sequence>
<reference evidence="1" key="1">
    <citation type="submission" date="2023-12" db="EMBL/GenBank/DDBJ databases">
        <authorList>
            <person name="Brown T."/>
        </authorList>
    </citation>
    <scope>NUCLEOTIDE SEQUENCE</scope>
</reference>
<dbReference type="Proteomes" id="UP001314169">
    <property type="component" value="Chromosome 3"/>
</dbReference>
<dbReference type="EMBL" id="OY882860">
    <property type="protein sequence ID" value="CAK6443858.1"/>
    <property type="molecule type" value="Genomic_DNA"/>
</dbReference>
<evidence type="ECO:0000313" key="2">
    <source>
        <dbReference type="Proteomes" id="UP001314169"/>
    </source>
</evidence>
<accession>A0ABP0A210</accession>
<name>A0ABP0A210_PIPNA</name>
<keyword evidence="2" id="KW-1185">Reference proteome</keyword>
<gene>
    <name evidence="1" type="ORF">MPIPNATIZW_LOCUS12164</name>
</gene>